<evidence type="ECO:0000313" key="7">
    <source>
        <dbReference type="EMBL" id="MBO1326275.1"/>
    </source>
</evidence>
<evidence type="ECO:0000256" key="5">
    <source>
        <dbReference type="SAM" id="MobiDB-lite"/>
    </source>
</evidence>
<keyword evidence="8" id="KW-1185">Reference proteome</keyword>
<keyword evidence="3" id="KW-0472">Membrane</keyword>
<dbReference type="AlphaFoldDB" id="A0A939KP09"/>
<dbReference type="Pfam" id="PF00263">
    <property type="entry name" value="Secretin"/>
    <property type="match status" value="1"/>
</dbReference>
<dbReference type="PROSITE" id="PS51257">
    <property type="entry name" value="PROKAR_LIPOPROTEIN"/>
    <property type="match status" value="1"/>
</dbReference>
<dbReference type="PANTHER" id="PTHR30332:SF24">
    <property type="entry name" value="SECRETIN GSPD-RELATED"/>
    <property type="match status" value="1"/>
</dbReference>
<sequence>MRMRRLFLSSALSLALSGCTEFQNAQKQEKDFLHKSDTMDVPGRDLITVSDKPYLVGEPIHVADAVPAILLERAEMSVARPVSLREAATMVSIKTGIPIHVTQDADDDTEQSAMPSMVSAPVFNGVSLPAPPSSQSAAAGRTIRHHAASASWNGRGQWLDYTGTRYGLFTALAARFGVSQRWVEETGTEEFFRNITRTYVIPAFEGETTNTTAITAVAGGGGSGSGSGSGMNGMSGMSTGSTGGMGGTNGSSGQNQSQGMTGVYEQIKTNRWKHLEEAARLAGNGADVLADPGIGTLTAAGTPDQIAGIDTWYAGLKSMLMKQVAVTVRVYSLKFSRESNYGFSPTVAAKEFGKYFAASATPAAIPTIQSQDVPFSFGASIVKGKMSGTNLAAQALQSLDNATEIDERGVVTTNGVPAPFQHGTNTTYVQYAASYLATNAGSSSSLSPGVVMAGFEGAVTPRVIDDQIVLNLHFLIQTLLSMGTASGSTGMQLPKTANTTVTDSVVLKSGEMLVLSGYVGDSTSRAQNGVGSPWNFIFGGGGDAQNLKDRILITVEAHTL</sequence>
<evidence type="ECO:0000256" key="1">
    <source>
        <dbReference type="ARBA" id="ARBA00004370"/>
    </source>
</evidence>
<comment type="similarity">
    <text evidence="4">Belongs to the bacterial secretin family.</text>
</comment>
<evidence type="ECO:0000256" key="3">
    <source>
        <dbReference type="ARBA" id="ARBA00023136"/>
    </source>
</evidence>
<organism evidence="7 8">
    <name type="scientific">Acetobacter garciniae</name>
    <dbReference type="NCBI Taxonomy" id="2817435"/>
    <lineage>
        <taxon>Bacteria</taxon>
        <taxon>Pseudomonadati</taxon>
        <taxon>Pseudomonadota</taxon>
        <taxon>Alphaproteobacteria</taxon>
        <taxon>Acetobacterales</taxon>
        <taxon>Acetobacteraceae</taxon>
        <taxon>Acetobacter</taxon>
    </lineage>
</organism>
<comment type="caution">
    <text evidence="7">The sequence shown here is derived from an EMBL/GenBank/DDBJ whole genome shotgun (WGS) entry which is preliminary data.</text>
</comment>
<evidence type="ECO:0000256" key="4">
    <source>
        <dbReference type="RuleBase" id="RU004003"/>
    </source>
</evidence>
<dbReference type="GO" id="GO:0009306">
    <property type="term" value="P:protein secretion"/>
    <property type="evidence" value="ECO:0007669"/>
    <property type="project" value="InterPro"/>
</dbReference>
<protein>
    <submittedName>
        <fullName evidence="7">Pilus assembly protein PilN</fullName>
    </submittedName>
</protein>
<dbReference type="PANTHER" id="PTHR30332">
    <property type="entry name" value="PROBABLE GENERAL SECRETION PATHWAY PROTEIN D"/>
    <property type="match status" value="1"/>
</dbReference>
<feature type="compositionally biased region" description="Gly residues" evidence="5">
    <location>
        <begin position="222"/>
        <end position="233"/>
    </location>
</feature>
<dbReference type="InterPro" id="IPR050810">
    <property type="entry name" value="Bact_Secretion_Sys_Channel"/>
</dbReference>
<dbReference type="EMBL" id="JAFVMH010000008">
    <property type="protein sequence ID" value="MBO1326275.1"/>
    <property type="molecule type" value="Genomic_DNA"/>
</dbReference>
<evidence type="ECO:0000313" key="8">
    <source>
        <dbReference type="Proteomes" id="UP000664073"/>
    </source>
</evidence>
<name>A0A939KP09_9PROT</name>
<reference evidence="7" key="1">
    <citation type="submission" date="2021-03" db="EMBL/GenBank/DDBJ databases">
        <title>The complete genome sequence of Acetobacter sp. TBRC 12339.</title>
        <authorList>
            <person name="Charoenyingcharoen P."/>
            <person name="Yukphan P."/>
        </authorList>
    </citation>
    <scope>NUCLEOTIDE SEQUENCE</scope>
    <source>
        <strain evidence="7">TBRC 12339</strain>
    </source>
</reference>
<dbReference type="RefSeq" id="WP_207846941.1">
    <property type="nucleotide sequence ID" value="NZ_JAFVMH010000008.1"/>
</dbReference>
<feature type="domain" description="Type II/III secretion system secretin-like" evidence="6">
    <location>
        <begin position="395"/>
        <end position="530"/>
    </location>
</feature>
<accession>A0A939KP09</accession>
<evidence type="ECO:0000259" key="6">
    <source>
        <dbReference type="Pfam" id="PF00263"/>
    </source>
</evidence>
<proteinExistence type="inferred from homology"/>
<feature type="compositionally biased region" description="Gly residues" evidence="5">
    <location>
        <begin position="241"/>
        <end position="250"/>
    </location>
</feature>
<gene>
    <name evidence="7" type="ORF">J2D77_14055</name>
</gene>
<dbReference type="InterPro" id="IPR004846">
    <property type="entry name" value="T2SS/T3SS_dom"/>
</dbReference>
<evidence type="ECO:0000256" key="2">
    <source>
        <dbReference type="ARBA" id="ARBA00022729"/>
    </source>
</evidence>
<comment type="subcellular location">
    <subcellularLocation>
        <location evidence="1">Membrane</location>
    </subcellularLocation>
</comment>
<keyword evidence="2" id="KW-0732">Signal</keyword>
<dbReference type="GO" id="GO:0016020">
    <property type="term" value="C:membrane"/>
    <property type="evidence" value="ECO:0007669"/>
    <property type="project" value="UniProtKB-SubCell"/>
</dbReference>
<dbReference type="Proteomes" id="UP000664073">
    <property type="component" value="Unassembled WGS sequence"/>
</dbReference>
<feature type="region of interest" description="Disordered" evidence="5">
    <location>
        <begin position="222"/>
        <end position="258"/>
    </location>
</feature>